<evidence type="ECO:0000259" key="1">
    <source>
        <dbReference type="Pfam" id="PF02470"/>
    </source>
</evidence>
<dbReference type="EMBL" id="JACIIX010000001">
    <property type="protein sequence ID" value="MBB6208707.1"/>
    <property type="molecule type" value="Genomic_DNA"/>
</dbReference>
<dbReference type="PANTHER" id="PTHR33371:SF4">
    <property type="entry name" value="INTERMEMBRANE PHOSPHOLIPID TRANSPORT SYSTEM BINDING PROTEIN MLAD"/>
    <property type="match status" value="1"/>
</dbReference>
<keyword evidence="3" id="KW-1185">Reference proteome</keyword>
<dbReference type="AlphaFoldDB" id="A0A7W9ZDN0"/>
<gene>
    <name evidence="2" type="ORF">FHS48_000088</name>
</gene>
<name>A0A7W9ZDN0_NOVIT</name>
<evidence type="ECO:0000313" key="3">
    <source>
        <dbReference type="Proteomes" id="UP000544872"/>
    </source>
</evidence>
<dbReference type="Proteomes" id="UP000544872">
    <property type="component" value="Unassembled WGS sequence"/>
</dbReference>
<evidence type="ECO:0000313" key="2">
    <source>
        <dbReference type="EMBL" id="MBB6208707.1"/>
    </source>
</evidence>
<dbReference type="RefSeq" id="WP_184259938.1">
    <property type="nucleotide sequence ID" value="NZ_JACIIX010000001.1"/>
</dbReference>
<comment type="caution">
    <text evidence="2">The sequence shown here is derived from an EMBL/GenBank/DDBJ whole genome shotgun (WGS) entry which is preliminary data.</text>
</comment>
<accession>A0A7W9ZDN0</accession>
<feature type="domain" description="Mce/MlaD" evidence="1">
    <location>
        <begin position="36"/>
        <end position="113"/>
    </location>
</feature>
<organism evidence="2 3">
    <name type="scientific">Novispirillum itersonii</name>
    <name type="common">Aquaspirillum itersonii</name>
    <dbReference type="NCBI Taxonomy" id="189"/>
    <lineage>
        <taxon>Bacteria</taxon>
        <taxon>Pseudomonadati</taxon>
        <taxon>Pseudomonadota</taxon>
        <taxon>Alphaproteobacteria</taxon>
        <taxon>Rhodospirillales</taxon>
        <taxon>Novispirillaceae</taxon>
        <taxon>Novispirillum</taxon>
    </lineage>
</organism>
<dbReference type="InterPro" id="IPR003399">
    <property type="entry name" value="Mce/MlaD"/>
</dbReference>
<reference evidence="2 3" key="1">
    <citation type="submission" date="2020-08" db="EMBL/GenBank/DDBJ databases">
        <title>Genomic Encyclopedia of Type Strains, Phase IV (KMG-IV): sequencing the most valuable type-strain genomes for metagenomic binning, comparative biology and taxonomic classification.</title>
        <authorList>
            <person name="Goeker M."/>
        </authorList>
    </citation>
    <scope>NUCLEOTIDE SEQUENCE [LARGE SCALE GENOMIC DNA]</scope>
    <source>
        <strain evidence="2 3">DSM 11590</strain>
    </source>
</reference>
<dbReference type="PANTHER" id="PTHR33371">
    <property type="entry name" value="INTERMEMBRANE PHOSPHOLIPID TRANSPORT SYSTEM BINDING PROTEIN MLAD-RELATED"/>
    <property type="match status" value="1"/>
</dbReference>
<sequence>MSRNPIETVMGAVVLLVAGSFLTFAVNSASLRPVSGYTVKAVFNKVGGLNVGSDVRISGIKVGTVTGQMLDPRTYRAVVTLSVLPDVKLPADTVASVASDGLLGGKFVKLEPGQSGAFLENNASLSRTRDYQSVEDLVSELIFIATKDPPPQSPPGAGKP</sequence>
<dbReference type="Pfam" id="PF02470">
    <property type="entry name" value="MlaD"/>
    <property type="match status" value="1"/>
</dbReference>
<protein>
    <submittedName>
        <fullName evidence="2">Phospholipid/cholesterol/gamma-HCH transport system substrate-binding protein</fullName>
    </submittedName>
</protein>
<dbReference type="InterPro" id="IPR052336">
    <property type="entry name" value="MlaD_Phospholipid_Transporter"/>
</dbReference>
<proteinExistence type="predicted"/>